<dbReference type="GO" id="GO:0005886">
    <property type="term" value="C:plasma membrane"/>
    <property type="evidence" value="ECO:0007669"/>
    <property type="project" value="TreeGrafter"/>
</dbReference>
<dbReference type="Proteomes" id="UP000257109">
    <property type="component" value="Unassembled WGS sequence"/>
</dbReference>
<feature type="transmembrane region" description="Helical" evidence="6">
    <location>
        <begin position="126"/>
        <end position="147"/>
    </location>
</feature>
<protein>
    <submittedName>
        <fullName evidence="8">Boron transporter 4</fullName>
    </submittedName>
</protein>
<dbReference type="EMBL" id="QJKJ01005352">
    <property type="protein sequence ID" value="RDX90606.1"/>
    <property type="molecule type" value="Genomic_DNA"/>
</dbReference>
<feature type="transmembrane region" description="Helical" evidence="6">
    <location>
        <begin position="239"/>
        <end position="259"/>
    </location>
</feature>
<proteinExistence type="inferred from homology"/>
<reference evidence="8" key="1">
    <citation type="submission" date="2018-05" db="EMBL/GenBank/DDBJ databases">
        <title>Draft genome of Mucuna pruriens seed.</title>
        <authorList>
            <person name="Nnadi N.E."/>
            <person name="Vos R."/>
            <person name="Hasami M.H."/>
            <person name="Devisetty U.K."/>
            <person name="Aguiy J.C."/>
        </authorList>
    </citation>
    <scope>NUCLEOTIDE SEQUENCE [LARGE SCALE GENOMIC DNA]</scope>
    <source>
        <strain evidence="8">JCA_2017</strain>
    </source>
</reference>
<feature type="transmembrane region" description="Helical" evidence="6">
    <location>
        <begin position="548"/>
        <end position="581"/>
    </location>
</feature>
<comment type="similarity">
    <text evidence="2">Belongs to the anion exchanger (TC 2.A.31.3) family.</text>
</comment>
<comment type="subcellular location">
    <subcellularLocation>
        <location evidence="1">Membrane</location>
        <topology evidence="1">Multi-pass membrane protein</topology>
    </subcellularLocation>
</comment>
<evidence type="ECO:0000256" key="5">
    <source>
        <dbReference type="ARBA" id="ARBA00023136"/>
    </source>
</evidence>
<evidence type="ECO:0000256" key="1">
    <source>
        <dbReference type="ARBA" id="ARBA00004141"/>
    </source>
</evidence>
<dbReference type="AlphaFoldDB" id="A0A371GJA1"/>
<dbReference type="PANTHER" id="PTHR11453">
    <property type="entry name" value="ANION EXCHANGE PROTEIN"/>
    <property type="match status" value="1"/>
</dbReference>
<gene>
    <name evidence="8" type="primary">BOR4</name>
    <name evidence="8" type="ORF">CR513_27518</name>
</gene>
<evidence type="ECO:0000256" key="4">
    <source>
        <dbReference type="ARBA" id="ARBA00022989"/>
    </source>
</evidence>
<feature type="transmembrane region" description="Helical" evidence="6">
    <location>
        <begin position="295"/>
        <end position="315"/>
    </location>
</feature>
<keyword evidence="4 6" id="KW-1133">Transmembrane helix</keyword>
<dbReference type="InterPro" id="IPR003020">
    <property type="entry name" value="HCO3_transpt_euk"/>
</dbReference>
<keyword evidence="3 6" id="KW-0812">Transmembrane</keyword>
<dbReference type="GO" id="GO:0005452">
    <property type="term" value="F:solute:inorganic anion antiporter activity"/>
    <property type="evidence" value="ECO:0007669"/>
    <property type="project" value="InterPro"/>
</dbReference>
<dbReference type="Pfam" id="PF00955">
    <property type="entry name" value="HCO3_cotransp"/>
    <property type="match status" value="3"/>
</dbReference>
<dbReference type="GO" id="GO:0050801">
    <property type="term" value="P:monoatomic ion homeostasis"/>
    <property type="evidence" value="ECO:0007669"/>
    <property type="project" value="TreeGrafter"/>
</dbReference>
<keyword evidence="5 6" id="KW-0472">Membrane</keyword>
<feature type="non-terminal residue" evidence="8">
    <location>
        <position position="1"/>
    </location>
</feature>
<feature type="transmembrane region" description="Helical" evidence="6">
    <location>
        <begin position="473"/>
        <end position="498"/>
    </location>
</feature>
<feature type="transmembrane region" description="Helical" evidence="6">
    <location>
        <begin position="336"/>
        <end position="356"/>
    </location>
</feature>
<evidence type="ECO:0000313" key="8">
    <source>
        <dbReference type="EMBL" id="RDX90606.1"/>
    </source>
</evidence>
<organism evidence="8 9">
    <name type="scientific">Mucuna pruriens</name>
    <name type="common">Velvet bean</name>
    <name type="synonym">Dolichos pruriens</name>
    <dbReference type="NCBI Taxonomy" id="157652"/>
    <lineage>
        <taxon>Eukaryota</taxon>
        <taxon>Viridiplantae</taxon>
        <taxon>Streptophyta</taxon>
        <taxon>Embryophyta</taxon>
        <taxon>Tracheophyta</taxon>
        <taxon>Spermatophyta</taxon>
        <taxon>Magnoliopsida</taxon>
        <taxon>eudicotyledons</taxon>
        <taxon>Gunneridae</taxon>
        <taxon>Pentapetalae</taxon>
        <taxon>rosids</taxon>
        <taxon>fabids</taxon>
        <taxon>Fabales</taxon>
        <taxon>Fabaceae</taxon>
        <taxon>Papilionoideae</taxon>
        <taxon>50 kb inversion clade</taxon>
        <taxon>NPAAA clade</taxon>
        <taxon>indigoferoid/millettioid clade</taxon>
        <taxon>Phaseoleae</taxon>
        <taxon>Mucuna</taxon>
    </lineage>
</organism>
<feature type="transmembrane region" description="Helical" evidence="6">
    <location>
        <begin position="159"/>
        <end position="177"/>
    </location>
</feature>
<dbReference type="OrthoDB" id="1735926at2759"/>
<dbReference type="Gene3D" id="1.10.287.570">
    <property type="entry name" value="Helical hairpin bin"/>
    <property type="match status" value="1"/>
</dbReference>
<accession>A0A371GJA1</accession>
<evidence type="ECO:0000256" key="3">
    <source>
        <dbReference type="ARBA" id="ARBA00022692"/>
    </source>
</evidence>
<feature type="transmembrane region" description="Helical" evidence="6">
    <location>
        <begin position="197"/>
        <end position="218"/>
    </location>
</feature>
<feature type="domain" description="Bicarbonate transporter-like transmembrane" evidence="7">
    <location>
        <begin position="12"/>
        <end position="189"/>
    </location>
</feature>
<comment type="caution">
    <text evidence="8">The sequence shown here is derived from an EMBL/GenBank/DDBJ whole genome shotgun (WGS) entry which is preliminary data.</text>
</comment>
<evidence type="ECO:0000256" key="6">
    <source>
        <dbReference type="SAM" id="Phobius"/>
    </source>
</evidence>
<evidence type="ECO:0000313" key="9">
    <source>
        <dbReference type="Proteomes" id="UP000257109"/>
    </source>
</evidence>
<feature type="transmembrane region" description="Helical" evidence="6">
    <location>
        <begin position="41"/>
        <end position="60"/>
    </location>
</feature>
<feature type="domain" description="Bicarbonate transporter-like transmembrane" evidence="7">
    <location>
        <begin position="459"/>
        <end position="601"/>
    </location>
</feature>
<evidence type="ECO:0000256" key="2">
    <source>
        <dbReference type="ARBA" id="ARBA00006262"/>
    </source>
</evidence>
<dbReference type="GO" id="GO:0006820">
    <property type="term" value="P:monoatomic anion transport"/>
    <property type="evidence" value="ECO:0007669"/>
    <property type="project" value="InterPro"/>
</dbReference>
<name>A0A371GJA1_MUCPR</name>
<sequence length="680" mass="76362">PVDAEMESLKTTFKGVINDLRGRAVHYKDDWNSGLYSGTGILAPTTYIFFASALPVIAFGEQLSRDTDGSLSTVETLASTAICGIIHSILGGQPLLIVGVAEPTVIMYTYLYNFAKDRNPLGRELFLAWAGWVCVWTSLLLFLLAIFNAGNIINRFTRIAGELFGMLITVLFIQEAIKGMVSEFKVPKVGDLTSEKYQFHWLYANGLLGIIFTFGLLYTSLKSRRARSWLYGTGWFRSFIADYGVPFMVVAWTALSFIVPSKVPSGVPRRLTSPLAWESTSLHHWTVIKDMGEVSPAYICAAFIPALMIAGLYFFDHSVASQLAQQKEFNLRKPSTYHYDILLLGLTTLLCGLLGLPPSNGVLPQSPMHTKSLAVLKKQLIQRKMVKSAKESIRQKASNSEIYGKMQAVFIEMDNCKDNHSVVKELEDLKEVVLNGEDKGVNSKCTFDPEKHIDAHLPVRVKEQRVSNLLQSLLVGASIFAMPAIKMIPTSVLWGYFAYMAIDSLPGNQFWERILLLFVTPSRWYKLLEGDHASFVESVPYRYIVFFTFFQCVYFLLCFGVTWIPVAGILFPMPFFLLITLRQHILPKLFKPHHLGVLDAAEYEEIVGAPGLSFSKSFTEVESPRVGSKEIDNAEILDELTTNRGELKVRNVSFGEDRNGLVYPDEKLKMDHLSEIVNER</sequence>
<dbReference type="PANTHER" id="PTHR11453:SF40">
    <property type="entry name" value="BORON TRANSPORTER 4-RELATED"/>
    <property type="match status" value="1"/>
</dbReference>
<evidence type="ECO:0000259" key="7">
    <source>
        <dbReference type="Pfam" id="PF00955"/>
    </source>
</evidence>
<feature type="domain" description="Bicarbonate transporter-like transmembrane" evidence="7">
    <location>
        <begin position="203"/>
        <end position="379"/>
    </location>
</feature>
<dbReference type="InterPro" id="IPR011531">
    <property type="entry name" value="HCO3_transpt-like_TM_dom"/>
</dbReference>
<keyword evidence="9" id="KW-1185">Reference proteome</keyword>
<feature type="transmembrane region" description="Helical" evidence="6">
    <location>
        <begin position="95"/>
        <end position="114"/>
    </location>
</feature>